<evidence type="ECO:0000256" key="3">
    <source>
        <dbReference type="SAM" id="MobiDB-lite"/>
    </source>
</evidence>
<feature type="domain" description="Peptidase A1" evidence="5">
    <location>
        <begin position="143"/>
        <end position="519"/>
    </location>
</feature>
<dbReference type="InterPro" id="IPR032799">
    <property type="entry name" value="TAXi_C"/>
</dbReference>
<dbReference type="SUPFAM" id="SSF50630">
    <property type="entry name" value="Acid proteases"/>
    <property type="match status" value="1"/>
</dbReference>
<dbReference type="Proteomes" id="UP000631114">
    <property type="component" value="Unassembled WGS sequence"/>
</dbReference>
<dbReference type="EMBL" id="JADFTS010000002">
    <property type="protein sequence ID" value="KAF9619153.1"/>
    <property type="molecule type" value="Genomic_DNA"/>
</dbReference>
<dbReference type="PROSITE" id="PS00141">
    <property type="entry name" value="ASP_PROTEASE"/>
    <property type="match status" value="1"/>
</dbReference>
<comment type="caution">
    <text evidence="6">The sequence shown here is derived from an EMBL/GenBank/DDBJ whole genome shotgun (WGS) entry which is preliminary data.</text>
</comment>
<reference evidence="6 7" key="1">
    <citation type="submission" date="2020-10" db="EMBL/GenBank/DDBJ databases">
        <title>The Coptis chinensis genome and diversification of protoberbering-type alkaloids.</title>
        <authorList>
            <person name="Wang B."/>
            <person name="Shu S."/>
            <person name="Song C."/>
            <person name="Liu Y."/>
        </authorList>
    </citation>
    <scope>NUCLEOTIDE SEQUENCE [LARGE SCALE GENOMIC DNA]</scope>
    <source>
        <strain evidence="6">HL-2020</strain>
        <tissue evidence="6">Leaf</tissue>
    </source>
</reference>
<dbReference type="InterPro" id="IPR032861">
    <property type="entry name" value="TAXi_N"/>
</dbReference>
<evidence type="ECO:0000256" key="2">
    <source>
        <dbReference type="PIRSR" id="PIRSR601461-1"/>
    </source>
</evidence>
<evidence type="ECO:0000313" key="6">
    <source>
        <dbReference type="EMBL" id="KAF9619153.1"/>
    </source>
</evidence>
<dbReference type="GO" id="GO:0004190">
    <property type="term" value="F:aspartic-type endopeptidase activity"/>
    <property type="evidence" value="ECO:0007669"/>
    <property type="project" value="InterPro"/>
</dbReference>
<sequence>MRTALFLIVSSLLIAETPISFGLGEIPQRKWFIEVQKNHHDHGEIDSGIQLTLYHVHRTSSSSNLLVRDEARVQSFNYRRSILKSNTKIHAASTTSSNGARSTSRSSATAASTVLANRAKANSVGGGVDIGLNPGTSIGVANYYVKMGLGTPVNYYDMIVDTGSSLTWLQCKPCAVYCHPQAGPMYDPSTSTTHKYVTCSTSQCSALEAATLNPPMCSMLTNWCLYEASYGDHSYSIGYLTRDTMTLSSTSKPTLPGFVYGCGEDTQGLFGRSAGLIGFARNSLSLSAQLAPKYGYAFAYCLPTTSTPSSGSSQNRTGILTIGASLSYNYTNTETLANLAVPYQFTPMITDPDDPSLYYLRWTGMTVSGEPLNGVPPLRYRETSTIIDSGTVISRLPTSIYTALRDVFSQALSTTYQKAPSYSILDTCYYYKPKTSTTNHQKELMMKMWLGVPKVSMIFEGGAELQLGPENVLLEVTEGVSCLAFSANSDTNGIAIIGNHQQKTYRIIYDIANSKIGFAAGGCD</sequence>
<dbReference type="InterPro" id="IPR021109">
    <property type="entry name" value="Peptidase_aspartic_dom_sf"/>
</dbReference>
<feature type="active site" evidence="2">
    <location>
        <position position="161"/>
    </location>
</feature>
<dbReference type="Pfam" id="PF14543">
    <property type="entry name" value="TAXi_N"/>
    <property type="match status" value="1"/>
</dbReference>
<accession>A0A835IP54</accession>
<dbReference type="PANTHER" id="PTHR13683">
    <property type="entry name" value="ASPARTYL PROTEASES"/>
    <property type="match status" value="1"/>
</dbReference>
<evidence type="ECO:0000313" key="7">
    <source>
        <dbReference type="Proteomes" id="UP000631114"/>
    </source>
</evidence>
<protein>
    <recommendedName>
        <fullName evidence="5">Peptidase A1 domain-containing protein</fullName>
    </recommendedName>
</protein>
<proteinExistence type="inferred from homology"/>
<feature type="signal peptide" evidence="4">
    <location>
        <begin position="1"/>
        <end position="22"/>
    </location>
</feature>
<evidence type="ECO:0000259" key="5">
    <source>
        <dbReference type="PROSITE" id="PS51767"/>
    </source>
</evidence>
<dbReference type="InterPro" id="IPR001969">
    <property type="entry name" value="Aspartic_peptidase_AS"/>
</dbReference>
<comment type="similarity">
    <text evidence="1">Belongs to the peptidase A1 family.</text>
</comment>
<feature type="chain" id="PRO_5032624189" description="Peptidase A1 domain-containing protein" evidence="4">
    <location>
        <begin position="23"/>
        <end position="524"/>
    </location>
</feature>
<evidence type="ECO:0000256" key="1">
    <source>
        <dbReference type="ARBA" id="ARBA00007447"/>
    </source>
</evidence>
<evidence type="ECO:0000256" key="4">
    <source>
        <dbReference type="SAM" id="SignalP"/>
    </source>
</evidence>
<feature type="compositionally biased region" description="Low complexity" evidence="3">
    <location>
        <begin position="91"/>
        <end position="111"/>
    </location>
</feature>
<dbReference type="FunFam" id="2.40.70.10:FF:000031">
    <property type="entry name" value="Aspartyl protease AED1"/>
    <property type="match status" value="1"/>
</dbReference>
<dbReference type="AlphaFoldDB" id="A0A835IP54"/>
<dbReference type="InterPro" id="IPR001461">
    <property type="entry name" value="Aspartic_peptidase_A1"/>
</dbReference>
<dbReference type="OrthoDB" id="2747330at2759"/>
<keyword evidence="4" id="KW-0732">Signal</keyword>
<feature type="active site" evidence="2">
    <location>
        <position position="388"/>
    </location>
</feature>
<dbReference type="PANTHER" id="PTHR13683:SF809">
    <property type="entry name" value="PEPTIDASE A1 DOMAIN-CONTAINING PROTEIN"/>
    <property type="match status" value="1"/>
</dbReference>
<dbReference type="PROSITE" id="PS51767">
    <property type="entry name" value="PEPTIDASE_A1"/>
    <property type="match status" value="1"/>
</dbReference>
<dbReference type="InterPro" id="IPR033121">
    <property type="entry name" value="PEPTIDASE_A1"/>
</dbReference>
<feature type="region of interest" description="Disordered" evidence="3">
    <location>
        <begin position="89"/>
        <end position="111"/>
    </location>
</feature>
<gene>
    <name evidence="6" type="ORF">IFM89_005167</name>
</gene>
<name>A0A835IP54_9MAGN</name>
<dbReference type="GO" id="GO:0006508">
    <property type="term" value="P:proteolysis"/>
    <property type="evidence" value="ECO:0007669"/>
    <property type="project" value="InterPro"/>
</dbReference>
<keyword evidence="7" id="KW-1185">Reference proteome</keyword>
<organism evidence="6 7">
    <name type="scientific">Coptis chinensis</name>
    <dbReference type="NCBI Taxonomy" id="261450"/>
    <lineage>
        <taxon>Eukaryota</taxon>
        <taxon>Viridiplantae</taxon>
        <taxon>Streptophyta</taxon>
        <taxon>Embryophyta</taxon>
        <taxon>Tracheophyta</taxon>
        <taxon>Spermatophyta</taxon>
        <taxon>Magnoliopsida</taxon>
        <taxon>Ranunculales</taxon>
        <taxon>Ranunculaceae</taxon>
        <taxon>Coptidoideae</taxon>
        <taxon>Coptis</taxon>
    </lineage>
</organism>
<dbReference type="Pfam" id="PF14541">
    <property type="entry name" value="TAXi_C"/>
    <property type="match status" value="1"/>
</dbReference>
<dbReference type="Gene3D" id="2.40.70.10">
    <property type="entry name" value="Acid Proteases"/>
    <property type="match status" value="2"/>
</dbReference>